<dbReference type="PANTHER" id="PTHR30572">
    <property type="entry name" value="MEMBRANE COMPONENT OF TRANSPORTER-RELATED"/>
    <property type="match status" value="1"/>
</dbReference>
<feature type="transmembrane region" description="Helical" evidence="6">
    <location>
        <begin position="440"/>
        <end position="465"/>
    </location>
</feature>
<dbReference type="PANTHER" id="PTHR30572:SF18">
    <property type="entry name" value="ABC-TYPE MACROLIDE FAMILY EXPORT SYSTEM PERMEASE COMPONENT 2"/>
    <property type="match status" value="1"/>
</dbReference>
<feature type="transmembrane region" description="Helical" evidence="6">
    <location>
        <begin position="753"/>
        <end position="772"/>
    </location>
</feature>
<dbReference type="KEGG" id="hhy:Halhy_3902"/>
<evidence type="ECO:0000256" key="4">
    <source>
        <dbReference type="ARBA" id="ARBA00022989"/>
    </source>
</evidence>
<dbReference type="AlphaFoldDB" id="F4L3B8"/>
<protein>
    <submittedName>
        <fullName evidence="9">Uncharacterized protein</fullName>
    </submittedName>
</protein>
<keyword evidence="4 6" id="KW-1133">Transmembrane helix</keyword>
<reference evidence="9 10" key="1">
    <citation type="journal article" date="2011" name="Stand. Genomic Sci.">
        <title>Complete genome sequence of Haliscomenobacter hydrossis type strain (O).</title>
        <authorList>
            <consortium name="US DOE Joint Genome Institute (JGI-PGF)"/>
            <person name="Daligault H."/>
            <person name="Lapidus A."/>
            <person name="Zeytun A."/>
            <person name="Nolan M."/>
            <person name="Lucas S."/>
            <person name="Del Rio T.G."/>
            <person name="Tice H."/>
            <person name="Cheng J.F."/>
            <person name="Tapia R."/>
            <person name="Han C."/>
            <person name="Goodwin L."/>
            <person name="Pitluck S."/>
            <person name="Liolios K."/>
            <person name="Pagani I."/>
            <person name="Ivanova N."/>
            <person name="Huntemann M."/>
            <person name="Mavromatis K."/>
            <person name="Mikhailova N."/>
            <person name="Pati A."/>
            <person name="Chen A."/>
            <person name="Palaniappan K."/>
            <person name="Land M."/>
            <person name="Hauser L."/>
            <person name="Brambilla E.M."/>
            <person name="Rohde M."/>
            <person name="Verbarg S."/>
            <person name="Goker M."/>
            <person name="Bristow J."/>
            <person name="Eisen J.A."/>
            <person name="Markowitz V."/>
            <person name="Hugenholtz P."/>
            <person name="Kyrpides N.C."/>
            <person name="Klenk H.P."/>
            <person name="Woyke T."/>
        </authorList>
    </citation>
    <scope>NUCLEOTIDE SEQUENCE [LARGE SCALE GENOMIC DNA]</scope>
    <source>
        <strain evidence="10">ATCC 27775 / DSM 1100 / LMG 10767 / O</strain>
    </source>
</reference>
<feature type="transmembrane region" description="Helical" evidence="6">
    <location>
        <begin position="21"/>
        <end position="42"/>
    </location>
</feature>
<reference key="2">
    <citation type="submission" date="2011-04" db="EMBL/GenBank/DDBJ databases">
        <title>Complete sequence of chromosome of Haliscomenobacter hydrossis DSM 1100.</title>
        <authorList>
            <consortium name="US DOE Joint Genome Institute (JGI-PGF)"/>
            <person name="Lucas S."/>
            <person name="Han J."/>
            <person name="Lapidus A."/>
            <person name="Bruce D."/>
            <person name="Goodwin L."/>
            <person name="Pitluck S."/>
            <person name="Peters L."/>
            <person name="Kyrpides N."/>
            <person name="Mavromatis K."/>
            <person name="Ivanova N."/>
            <person name="Ovchinnikova G."/>
            <person name="Pagani I."/>
            <person name="Daligault H."/>
            <person name="Detter J.C."/>
            <person name="Han C."/>
            <person name="Land M."/>
            <person name="Hauser L."/>
            <person name="Markowitz V."/>
            <person name="Cheng J.-F."/>
            <person name="Hugenholtz P."/>
            <person name="Woyke T."/>
            <person name="Wu D."/>
            <person name="Verbarg S."/>
            <person name="Frueling A."/>
            <person name="Brambilla E."/>
            <person name="Klenk H.-P."/>
            <person name="Eisen J.A."/>
        </authorList>
    </citation>
    <scope>NUCLEOTIDE SEQUENCE</scope>
    <source>
        <strain>DSM 1100</strain>
    </source>
</reference>
<dbReference type="EMBL" id="CP002691">
    <property type="protein sequence ID" value="AEE51752.1"/>
    <property type="molecule type" value="Genomic_DNA"/>
</dbReference>
<evidence type="ECO:0000259" key="7">
    <source>
        <dbReference type="Pfam" id="PF02687"/>
    </source>
</evidence>
<feature type="domain" description="ABC3 transporter permease C-terminal" evidence="7">
    <location>
        <begin position="704"/>
        <end position="815"/>
    </location>
</feature>
<feature type="transmembrane region" description="Helical" evidence="6">
    <location>
        <begin position="398"/>
        <end position="419"/>
    </location>
</feature>
<dbReference type="GO" id="GO:0022857">
    <property type="term" value="F:transmembrane transporter activity"/>
    <property type="evidence" value="ECO:0007669"/>
    <property type="project" value="TreeGrafter"/>
</dbReference>
<evidence type="ECO:0000256" key="2">
    <source>
        <dbReference type="ARBA" id="ARBA00022475"/>
    </source>
</evidence>
<gene>
    <name evidence="9" type="ordered locus">Halhy_3902</name>
</gene>
<feature type="domain" description="MacB-like periplasmic core" evidence="8">
    <location>
        <begin position="508"/>
        <end position="664"/>
    </location>
</feature>
<name>F4L3B8_HALH1</name>
<keyword evidence="10" id="KW-1185">Reference proteome</keyword>
<dbReference type="HOGENOM" id="CLU_008713_1_0_10"/>
<organism evidence="9 10">
    <name type="scientific">Haliscomenobacter hydrossis (strain ATCC 27775 / DSM 1100 / LMG 10767 / O)</name>
    <dbReference type="NCBI Taxonomy" id="760192"/>
    <lineage>
        <taxon>Bacteria</taxon>
        <taxon>Pseudomonadati</taxon>
        <taxon>Bacteroidota</taxon>
        <taxon>Saprospiria</taxon>
        <taxon>Saprospirales</taxon>
        <taxon>Haliscomenobacteraceae</taxon>
        <taxon>Haliscomenobacter</taxon>
    </lineage>
</organism>
<dbReference type="InterPro" id="IPR003838">
    <property type="entry name" value="ABC3_permease_C"/>
</dbReference>
<dbReference type="InterPro" id="IPR050250">
    <property type="entry name" value="Macrolide_Exporter_MacB"/>
</dbReference>
<feature type="transmembrane region" description="Helical" evidence="6">
    <location>
        <begin position="787"/>
        <end position="807"/>
    </location>
</feature>
<dbReference type="GO" id="GO:0005886">
    <property type="term" value="C:plasma membrane"/>
    <property type="evidence" value="ECO:0007669"/>
    <property type="project" value="UniProtKB-SubCell"/>
</dbReference>
<evidence type="ECO:0000313" key="9">
    <source>
        <dbReference type="EMBL" id="AEE51752.1"/>
    </source>
</evidence>
<dbReference type="OrthoDB" id="5933722at2"/>
<sequence>MLTTALKIALRNFQKNRLYTLINISGLAVGLAATWLIGLFVLHERSYDNFVPDVDRICAVGLDLKFGEEEGLTTNTPPPLGPRLLQDFPEIEMAARTFFLQETVVRRETPGQAPLIFNENTAYGADTAFLELFDYPMLQGNASTALDRSNTVVLSERMAEKYFGKKSPLGQTIFFNDTQYTVTGVAKNLPLNSTVRFDFLLSMSTFKVVENFAWSWIWLQVDTWVKLRESATPERLAALEAKFPAMVKAHAPAAYNRIGIDLLAQLKKGDRYNVKLFPLSSLHLGQALQFTRLTTLGNGKQVRTYGLIGGLILLLACVNFMNLATARSMQRAREVGVRKALGSQRGTLVGQFLAESLFFSFTAWVLAFVLAAVTLPLFNQLTGMQMELSGLLSLEVLGIGLLLTIVAGLLGGTYPAFFLSRFKVTEIFRKMGSSTRGGHAGVRNGLVVFQFAVSVSLMLGSWVVYQQLQFALKQSPGLQRENVMIMPMLRNLEEPGKMEGFRQRLLQIPEVKTASHSTFLPSIGSFGDYYEPDQGNQKRAVLKNLALSSFLTDADFIQTLGIEIIQGRGFYPDNSQSDSTSVILNEAAVKIIGWENPIGKWLTYPGNRNQRFQVVGVMRDFHSGTIRAAIEPAAIFHESSKTYRTWASYMSLRLQPGTEKTAIEKTRALWQKEIPNAPFDYDFLDDSFGNLYQEEQRAATLLSVFTALALFIGCLGLFALAAYTAEQRTKEIGIRKVLGASIFGITSLLAKDFLKLVLLAILIASPIAWYFMNQWLANFAYRINMEWWMFAVAGVVAVGIAFLTIGFQSIKAALANPVKSLRSE</sequence>
<evidence type="ECO:0000256" key="6">
    <source>
        <dbReference type="SAM" id="Phobius"/>
    </source>
</evidence>
<feature type="domain" description="ABC3 transporter permease C-terminal" evidence="7">
    <location>
        <begin position="307"/>
        <end position="421"/>
    </location>
</feature>
<feature type="transmembrane region" description="Helical" evidence="6">
    <location>
        <begin position="701"/>
        <end position="725"/>
    </location>
</feature>
<evidence type="ECO:0000313" key="10">
    <source>
        <dbReference type="Proteomes" id="UP000008461"/>
    </source>
</evidence>
<feature type="transmembrane region" description="Helical" evidence="6">
    <location>
        <begin position="305"/>
        <end position="324"/>
    </location>
</feature>
<dbReference type="Proteomes" id="UP000008461">
    <property type="component" value="Chromosome"/>
</dbReference>
<evidence type="ECO:0000256" key="5">
    <source>
        <dbReference type="ARBA" id="ARBA00023136"/>
    </source>
</evidence>
<evidence type="ECO:0000259" key="8">
    <source>
        <dbReference type="Pfam" id="PF12704"/>
    </source>
</evidence>
<evidence type="ECO:0000256" key="3">
    <source>
        <dbReference type="ARBA" id="ARBA00022692"/>
    </source>
</evidence>
<keyword evidence="3 6" id="KW-0812">Transmembrane</keyword>
<dbReference type="InterPro" id="IPR025857">
    <property type="entry name" value="MacB_PCD"/>
</dbReference>
<evidence type="ECO:0000256" key="1">
    <source>
        <dbReference type="ARBA" id="ARBA00004651"/>
    </source>
</evidence>
<dbReference type="RefSeq" id="WP_013766291.1">
    <property type="nucleotide sequence ID" value="NC_015510.1"/>
</dbReference>
<comment type="subcellular location">
    <subcellularLocation>
        <location evidence="1">Cell membrane</location>
        <topology evidence="1">Multi-pass membrane protein</topology>
    </subcellularLocation>
</comment>
<keyword evidence="5 6" id="KW-0472">Membrane</keyword>
<accession>F4L3B8</accession>
<keyword evidence="2" id="KW-1003">Cell membrane</keyword>
<feature type="transmembrane region" description="Helical" evidence="6">
    <location>
        <begin position="357"/>
        <end position="378"/>
    </location>
</feature>
<proteinExistence type="predicted"/>
<dbReference type="eggNOG" id="COG0577">
    <property type="taxonomic scope" value="Bacteria"/>
</dbReference>
<dbReference type="STRING" id="760192.Halhy_3902"/>
<dbReference type="Pfam" id="PF12704">
    <property type="entry name" value="MacB_PCD"/>
    <property type="match status" value="2"/>
</dbReference>
<feature type="domain" description="MacB-like periplasmic core" evidence="8">
    <location>
        <begin position="20"/>
        <end position="238"/>
    </location>
</feature>
<dbReference type="Pfam" id="PF02687">
    <property type="entry name" value="FtsX"/>
    <property type="match status" value="2"/>
</dbReference>